<dbReference type="SUPFAM" id="SSF52540">
    <property type="entry name" value="P-loop containing nucleoside triphosphate hydrolases"/>
    <property type="match status" value="1"/>
</dbReference>
<feature type="compositionally biased region" description="Basic and acidic residues" evidence="16">
    <location>
        <begin position="903"/>
        <end position="919"/>
    </location>
</feature>
<dbReference type="InterPro" id="IPR000212">
    <property type="entry name" value="DNA_helicase_UvrD/REP"/>
</dbReference>
<evidence type="ECO:0000256" key="6">
    <source>
        <dbReference type="ARBA" id="ARBA00022806"/>
    </source>
</evidence>
<dbReference type="InterPro" id="IPR038726">
    <property type="entry name" value="PDDEXK_AddAB-type"/>
</dbReference>
<keyword evidence="10" id="KW-0234">DNA repair</keyword>
<proteinExistence type="inferred from homology"/>
<sequence>MSARLTDPEQLKELLGIPFTPEQTACIVAPPAPQVIVAGAGSGKTTVMAARVVWLVGTGQVAPEQVLGLTFTNKAAGELAERVRKALAAAGVTDPDAIDPDHPAGEPVISTYHAFAGRLLTDHGLRIGLEPTARLLADASRYQLAARVLREAPGPYPALVRSFPDLVSDLLALDAELAEHLVRPEALRAYDAELLLSLDGVRLSNADLRKVPETAAARRELAELVVRYRSAKRERDLLDFGDQIALAARLARLPEVGRILREEFRVVLLDEYQDTSVAQRILLAGLFGGGTGHPVTAVGDPCQAIYGWRGASVANLDDFPEHFAHADGRTATRQALSENRRSGGRLLDLANGLATPLRAMHAGVEALRPAPGAEHDGSVRCALLPTHAEEIDWIAGSIAHLVHTGTAPGEIAVLCRTATDFAEIQGALVARDIPVEVVGLSGLLHLPEVADLVAVCEVLQDPGANACLVRLLTGPRWRIGPRDLALLGRRARLLVSHARVDGDEDPDRRLAAAVEGVDPAEVISLADALDTFLETSLADAGHDDGLPFSPDARVRFARLAAELRDLRRSLADPLMDVLHRVLAVTGLEVELSASPHALAARRRETLSNFLDIAASFAAGDNEASLLAFLGFLRTAAQYEKGLDNALPGGENTVKVLTAHKSKGLEWDVVAVPGLVTGTFPSGQGREKWTAQAKVLPHGLRGDADTLPDVQAWDARGLKSFHDAMKDHQHTEELRLGYVTFTRPRSLLLGSGHWWGPTQKRPRGPSDFLLALYDHCAAGYGEIEAWSDAPEEGEENPALHRATADLAWPLPLDDEALARRRAAAETVLAHLDALTAGPPGRPTATHAPDSHHDPDWPPPPAEDDLPYDDAGSPYDEAHPGDEDGPPYDGTDPLYEDTAPPPDEAEPRYDDGDPPYDRDDPFEAGQVDAGPHGHHAPGRSPFDGTSPDGDPSDGPAPPRNAHPTDRPVLPHQATAPEPSSARPGRPEHTGAPADPRAPLAASLTPEEARTVASWDRDLDALAGELLRARQTVTEVPLPTSLSASQLLRLAADPDGFAQELARPMPRPPQPAARRGTRFHAWVEARFEELTLPLLEPDELPGSEAEIADERELEALKEAFERTAYAQRTPHLVEAPFQIDIAGRVVRGRIDAVYREGDGDSTTYEIVDWKTGRTRDADPLQLAVYRLAWAEQQGVPPESVTAAFLYVRTGEVVRPDDLPDRAALERLLLGEPPCDERPSRDVTECR</sequence>
<evidence type="ECO:0000256" key="16">
    <source>
        <dbReference type="SAM" id="MobiDB-lite"/>
    </source>
</evidence>
<evidence type="ECO:0000313" key="20">
    <source>
        <dbReference type="Proteomes" id="UP000788262"/>
    </source>
</evidence>
<dbReference type="CDD" id="cd17932">
    <property type="entry name" value="DEXQc_UvrD"/>
    <property type="match status" value="1"/>
</dbReference>
<dbReference type="InterPro" id="IPR013986">
    <property type="entry name" value="DExx_box_DNA_helicase_dom_sf"/>
</dbReference>
<evidence type="ECO:0000313" key="19">
    <source>
        <dbReference type="EMBL" id="MBN0047914.1"/>
    </source>
</evidence>
<dbReference type="InterPro" id="IPR027417">
    <property type="entry name" value="P-loop_NTPase"/>
</dbReference>
<feature type="domain" description="UvrD-like helicase C-terminal" evidence="18">
    <location>
        <begin position="344"/>
        <end position="663"/>
    </location>
</feature>
<dbReference type="SUPFAM" id="SSF52980">
    <property type="entry name" value="Restriction endonuclease-like"/>
    <property type="match status" value="1"/>
</dbReference>
<dbReference type="Pfam" id="PF00580">
    <property type="entry name" value="UvrD-helicase"/>
    <property type="match status" value="1"/>
</dbReference>
<dbReference type="Pfam" id="PF13361">
    <property type="entry name" value="UvrD_C"/>
    <property type="match status" value="2"/>
</dbReference>
<keyword evidence="20" id="KW-1185">Reference proteome</keyword>
<reference evidence="19 20" key="1">
    <citation type="submission" date="2021-02" db="EMBL/GenBank/DDBJ databases">
        <title>Whole genome sequencing of Streptomyces actuosus VRA1.</title>
        <authorList>
            <person name="Sen G."/>
            <person name="Sen A."/>
        </authorList>
    </citation>
    <scope>NUCLEOTIDE SEQUENCE [LARGE SCALE GENOMIC DNA]</scope>
    <source>
        <strain evidence="19 20">VRA1</strain>
    </source>
</reference>
<evidence type="ECO:0000256" key="7">
    <source>
        <dbReference type="ARBA" id="ARBA00022839"/>
    </source>
</evidence>
<dbReference type="Pfam" id="PF12705">
    <property type="entry name" value="PDDEXK_1"/>
    <property type="match status" value="1"/>
</dbReference>
<dbReference type="InterPro" id="IPR014017">
    <property type="entry name" value="DNA_helicase_UvrD-like_C"/>
</dbReference>
<name>A0ABS2VXY1_STRAS</name>
<keyword evidence="2" id="KW-0540">Nuclease</keyword>
<dbReference type="PROSITE" id="PS51217">
    <property type="entry name" value="UVRD_HELICASE_CTER"/>
    <property type="match status" value="1"/>
</dbReference>
<comment type="caution">
    <text evidence="19">The sequence shown here is derived from an EMBL/GenBank/DDBJ whole genome shotgun (WGS) entry which is preliminary data.</text>
</comment>
<dbReference type="PANTHER" id="PTHR11070">
    <property type="entry name" value="UVRD / RECB / PCRA DNA HELICASE FAMILY MEMBER"/>
    <property type="match status" value="1"/>
</dbReference>
<feature type="binding site" evidence="15">
    <location>
        <begin position="38"/>
        <end position="45"/>
    </location>
    <ligand>
        <name>ATP</name>
        <dbReference type="ChEBI" id="CHEBI:30616"/>
    </ligand>
</feature>
<dbReference type="Gene3D" id="3.40.50.300">
    <property type="entry name" value="P-loop containing nucleotide triphosphate hydrolases"/>
    <property type="match status" value="3"/>
</dbReference>
<feature type="region of interest" description="Disordered" evidence="16">
    <location>
        <begin position="831"/>
        <end position="1008"/>
    </location>
</feature>
<keyword evidence="8 15" id="KW-0067">ATP-binding</keyword>
<keyword evidence="6 15" id="KW-0347">Helicase</keyword>
<dbReference type="PROSITE" id="PS51198">
    <property type="entry name" value="UVRD_HELICASE_ATP_BIND"/>
    <property type="match status" value="1"/>
</dbReference>
<dbReference type="EC" id="5.6.2.4" evidence="13"/>
<evidence type="ECO:0000256" key="12">
    <source>
        <dbReference type="ARBA" id="ARBA00034617"/>
    </source>
</evidence>
<dbReference type="InterPro" id="IPR011604">
    <property type="entry name" value="PDDEXK-like_dom_sf"/>
</dbReference>
<keyword evidence="3 15" id="KW-0547">Nucleotide-binding</keyword>
<dbReference type="InterPro" id="IPR014016">
    <property type="entry name" value="UvrD-like_ATP-bd"/>
</dbReference>
<evidence type="ECO:0000256" key="2">
    <source>
        <dbReference type="ARBA" id="ARBA00022722"/>
    </source>
</evidence>
<evidence type="ECO:0000256" key="9">
    <source>
        <dbReference type="ARBA" id="ARBA00023125"/>
    </source>
</evidence>
<evidence type="ECO:0000259" key="18">
    <source>
        <dbReference type="PROSITE" id="PS51217"/>
    </source>
</evidence>
<dbReference type="Gene3D" id="1.10.10.160">
    <property type="match status" value="1"/>
</dbReference>
<keyword evidence="11" id="KW-0413">Isomerase</keyword>
<evidence type="ECO:0000256" key="11">
    <source>
        <dbReference type="ARBA" id="ARBA00023235"/>
    </source>
</evidence>
<dbReference type="InterPro" id="IPR011335">
    <property type="entry name" value="Restrct_endonuc-II-like"/>
</dbReference>
<dbReference type="PANTHER" id="PTHR11070:SF55">
    <property type="entry name" value="DNA 3'-5' HELICASE"/>
    <property type="match status" value="1"/>
</dbReference>
<comment type="catalytic activity">
    <reaction evidence="12">
        <text>Couples ATP hydrolysis with the unwinding of duplex DNA by translocating in the 3'-5' direction.</text>
        <dbReference type="EC" id="5.6.2.4"/>
    </reaction>
</comment>
<evidence type="ECO:0000256" key="15">
    <source>
        <dbReference type="PROSITE-ProRule" id="PRU00560"/>
    </source>
</evidence>
<keyword evidence="9" id="KW-0238">DNA-binding</keyword>
<comment type="catalytic activity">
    <reaction evidence="14">
        <text>ATP + H2O = ADP + phosphate + H(+)</text>
        <dbReference type="Rhea" id="RHEA:13065"/>
        <dbReference type="ChEBI" id="CHEBI:15377"/>
        <dbReference type="ChEBI" id="CHEBI:15378"/>
        <dbReference type="ChEBI" id="CHEBI:30616"/>
        <dbReference type="ChEBI" id="CHEBI:43474"/>
        <dbReference type="ChEBI" id="CHEBI:456216"/>
        <dbReference type="EC" id="5.6.2.4"/>
    </reaction>
</comment>
<accession>A0ABS2VXY1</accession>
<evidence type="ECO:0000256" key="3">
    <source>
        <dbReference type="ARBA" id="ARBA00022741"/>
    </source>
</evidence>
<dbReference type="EMBL" id="JAFFZS010000031">
    <property type="protein sequence ID" value="MBN0047914.1"/>
    <property type="molecule type" value="Genomic_DNA"/>
</dbReference>
<comment type="similarity">
    <text evidence="1">Belongs to the helicase family. UvrD subfamily.</text>
</comment>
<dbReference type="Proteomes" id="UP000788262">
    <property type="component" value="Unassembled WGS sequence"/>
</dbReference>
<gene>
    <name evidence="19" type="ORF">JS756_28140</name>
</gene>
<evidence type="ECO:0000256" key="1">
    <source>
        <dbReference type="ARBA" id="ARBA00009922"/>
    </source>
</evidence>
<evidence type="ECO:0000256" key="5">
    <source>
        <dbReference type="ARBA" id="ARBA00022801"/>
    </source>
</evidence>
<feature type="domain" description="UvrD-like helicase ATP-binding" evidence="17">
    <location>
        <begin position="17"/>
        <end position="343"/>
    </location>
</feature>
<feature type="compositionally biased region" description="Low complexity" evidence="16">
    <location>
        <begin position="938"/>
        <end position="951"/>
    </location>
</feature>
<organism evidence="19 20">
    <name type="scientific">Streptomyces actuosus</name>
    <dbReference type="NCBI Taxonomy" id="1885"/>
    <lineage>
        <taxon>Bacteria</taxon>
        <taxon>Bacillati</taxon>
        <taxon>Actinomycetota</taxon>
        <taxon>Actinomycetes</taxon>
        <taxon>Kitasatosporales</taxon>
        <taxon>Streptomycetaceae</taxon>
        <taxon>Streptomyces</taxon>
    </lineage>
</organism>
<evidence type="ECO:0000259" key="17">
    <source>
        <dbReference type="PROSITE" id="PS51198"/>
    </source>
</evidence>
<dbReference type="RefSeq" id="WP_205386044.1">
    <property type="nucleotide sequence ID" value="NZ_JAFFZS010000031.1"/>
</dbReference>
<evidence type="ECO:0000256" key="4">
    <source>
        <dbReference type="ARBA" id="ARBA00022763"/>
    </source>
</evidence>
<dbReference type="Gene3D" id="3.90.320.10">
    <property type="match status" value="1"/>
</dbReference>
<dbReference type="Gene3D" id="1.10.486.10">
    <property type="entry name" value="PCRA, domain 4"/>
    <property type="match status" value="1"/>
</dbReference>
<protein>
    <recommendedName>
        <fullName evidence="13">DNA 3'-5' helicase</fullName>
        <ecNumber evidence="13">5.6.2.4</ecNumber>
    </recommendedName>
</protein>
<evidence type="ECO:0000256" key="14">
    <source>
        <dbReference type="ARBA" id="ARBA00048988"/>
    </source>
</evidence>
<evidence type="ECO:0000256" key="13">
    <source>
        <dbReference type="ARBA" id="ARBA00034808"/>
    </source>
</evidence>
<keyword evidence="7" id="KW-0269">Exonuclease</keyword>
<keyword evidence="5 15" id="KW-0378">Hydrolase</keyword>
<keyword evidence="4" id="KW-0227">DNA damage</keyword>
<evidence type="ECO:0000256" key="8">
    <source>
        <dbReference type="ARBA" id="ARBA00022840"/>
    </source>
</evidence>
<evidence type="ECO:0000256" key="10">
    <source>
        <dbReference type="ARBA" id="ARBA00023204"/>
    </source>
</evidence>